<accession>A0A1H7RNF5</accession>
<feature type="transmembrane region" description="Helical" evidence="5">
    <location>
        <begin position="148"/>
        <end position="169"/>
    </location>
</feature>
<dbReference type="Proteomes" id="UP000199120">
    <property type="component" value="Unassembled WGS sequence"/>
</dbReference>
<keyword evidence="8" id="KW-1185">Reference proteome</keyword>
<keyword evidence="2 5" id="KW-0812">Transmembrane</keyword>
<feature type="transmembrane region" description="Helical" evidence="5">
    <location>
        <begin position="91"/>
        <end position="110"/>
    </location>
</feature>
<dbReference type="PROSITE" id="PS00217">
    <property type="entry name" value="SUGAR_TRANSPORT_2"/>
    <property type="match status" value="1"/>
</dbReference>
<sequence>MTHPSVRSIPALIDNERLGAFQWRVLALCVLIALLDGFDTQAIAFTGPAILAAFKLSAGALAPILTAGIIGMTVGAMTLGLVGDRIGRRPAIMIGLALFGCATLATSFATDPQLILVLRFIAGLGMGGCTPVLLALAAEYGPARLRGAILTGVLLGLPAGAMLGGLLAARMLPVIGWQGIFVVGGGVPLAVLVLAALLLPESLYYQASRGGARGQRYVHATLSKIVTQPLPADVRFTVPEEAVAKAGVGALFRDGCAGKTLAIWAVYLLNWVAWFMLLSWLPTVLKSAGLPAAQAPLGTVIVNAVFIVCAIPLAFVLPRVNTRNLLGGMFALGIVIALGLSYAGTNWALVFALAGAAGFGIGGQQIALNYLIVGAYPTALRATATGWAIGMGRAGAIAGSAIGGTFLSWGGASGFFLALAVPLAGAALAVFSLRLDPASADIALSSNH</sequence>
<dbReference type="PROSITE" id="PS50850">
    <property type="entry name" value="MFS"/>
    <property type="match status" value="1"/>
</dbReference>
<gene>
    <name evidence="7" type="ORF">SAMN05192542_11091</name>
</gene>
<feature type="transmembrane region" description="Helical" evidence="5">
    <location>
        <begin position="60"/>
        <end position="82"/>
    </location>
</feature>
<dbReference type="GO" id="GO:0005886">
    <property type="term" value="C:plasma membrane"/>
    <property type="evidence" value="ECO:0007669"/>
    <property type="project" value="TreeGrafter"/>
</dbReference>
<dbReference type="STRING" id="416943.SAMN05445871_5465"/>
<feature type="transmembrane region" description="Helical" evidence="5">
    <location>
        <begin position="415"/>
        <end position="435"/>
    </location>
</feature>
<feature type="transmembrane region" description="Helical" evidence="5">
    <location>
        <begin position="293"/>
        <end position="317"/>
    </location>
</feature>
<dbReference type="PANTHER" id="PTHR23508">
    <property type="entry name" value="CARBOXYLIC ACID TRANSPORTER PROTEIN HOMOLOG"/>
    <property type="match status" value="1"/>
</dbReference>
<feature type="transmembrane region" description="Helical" evidence="5">
    <location>
        <begin position="261"/>
        <end position="281"/>
    </location>
</feature>
<dbReference type="Pfam" id="PF07690">
    <property type="entry name" value="MFS_1"/>
    <property type="match status" value="1"/>
</dbReference>
<evidence type="ECO:0000256" key="1">
    <source>
        <dbReference type="ARBA" id="ARBA00004141"/>
    </source>
</evidence>
<reference evidence="8" key="1">
    <citation type="submission" date="2016-10" db="EMBL/GenBank/DDBJ databases">
        <authorList>
            <person name="Varghese N."/>
            <person name="Submissions S."/>
        </authorList>
    </citation>
    <scope>NUCLEOTIDE SEQUENCE [LARGE SCALE GENOMIC DNA]</scope>
    <source>
        <strain evidence="8">LMG 26416</strain>
    </source>
</reference>
<keyword evidence="4 5" id="KW-0472">Membrane</keyword>
<evidence type="ECO:0000259" key="6">
    <source>
        <dbReference type="PROSITE" id="PS50850"/>
    </source>
</evidence>
<proteinExistence type="predicted"/>
<evidence type="ECO:0000256" key="3">
    <source>
        <dbReference type="ARBA" id="ARBA00022989"/>
    </source>
</evidence>
<dbReference type="InterPro" id="IPR005829">
    <property type="entry name" value="Sugar_transporter_CS"/>
</dbReference>
<dbReference type="Gene3D" id="1.20.1250.20">
    <property type="entry name" value="MFS general substrate transporter like domains"/>
    <property type="match status" value="1"/>
</dbReference>
<dbReference type="RefSeq" id="WP_090551549.1">
    <property type="nucleotide sequence ID" value="NZ_FNSR01000003.1"/>
</dbReference>
<evidence type="ECO:0000313" key="8">
    <source>
        <dbReference type="Proteomes" id="UP000199120"/>
    </source>
</evidence>
<name>A0A1H7RNF5_9BURK</name>
<protein>
    <submittedName>
        <fullName evidence="7">MFS transporter, AAHS family, 4-hydroxybenzoate transporter</fullName>
    </submittedName>
</protein>
<evidence type="ECO:0000256" key="5">
    <source>
        <dbReference type="SAM" id="Phobius"/>
    </source>
</evidence>
<dbReference type="OrthoDB" id="7066727at2"/>
<dbReference type="AlphaFoldDB" id="A0A1H7RNF5"/>
<evidence type="ECO:0000256" key="4">
    <source>
        <dbReference type="ARBA" id="ARBA00023136"/>
    </source>
</evidence>
<evidence type="ECO:0000256" key="2">
    <source>
        <dbReference type="ARBA" id="ARBA00022692"/>
    </source>
</evidence>
<organism evidence="7 8">
    <name type="scientific">Paraburkholderia caballeronis</name>
    <dbReference type="NCBI Taxonomy" id="416943"/>
    <lineage>
        <taxon>Bacteria</taxon>
        <taxon>Pseudomonadati</taxon>
        <taxon>Pseudomonadota</taxon>
        <taxon>Betaproteobacteria</taxon>
        <taxon>Burkholderiales</taxon>
        <taxon>Burkholderiaceae</taxon>
        <taxon>Paraburkholderia</taxon>
    </lineage>
</organism>
<dbReference type="InterPro" id="IPR036259">
    <property type="entry name" value="MFS_trans_sf"/>
</dbReference>
<dbReference type="PANTHER" id="PTHR23508:SF10">
    <property type="entry name" value="CARBOXYLIC ACID TRANSPORTER PROTEIN HOMOLOG"/>
    <property type="match status" value="1"/>
</dbReference>
<feature type="transmembrane region" description="Helical" evidence="5">
    <location>
        <begin position="324"/>
        <end position="343"/>
    </location>
</feature>
<feature type="transmembrane region" description="Helical" evidence="5">
    <location>
        <begin position="175"/>
        <end position="199"/>
    </location>
</feature>
<dbReference type="SUPFAM" id="SSF103473">
    <property type="entry name" value="MFS general substrate transporter"/>
    <property type="match status" value="1"/>
</dbReference>
<comment type="subcellular location">
    <subcellularLocation>
        <location evidence="1">Membrane</location>
        <topology evidence="1">Multi-pass membrane protein</topology>
    </subcellularLocation>
</comment>
<dbReference type="InterPro" id="IPR011701">
    <property type="entry name" value="MFS"/>
</dbReference>
<dbReference type="EMBL" id="FOAJ01000010">
    <property type="protein sequence ID" value="SEL61354.1"/>
    <property type="molecule type" value="Genomic_DNA"/>
</dbReference>
<feature type="domain" description="Major facilitator superfamily (MFS) profile" evidence="6">
    <location>
        <begin position="25"/>
        <end position="437"/>
    </location>
</feature>
<feature type="transmembrane region" description="Helical" evidence="5">
    <location>
        <begin position="384"/>
        <end position="409"/>
    </location>
</feature>
<feature type="transmembrane region" description="Helical" evidence="5">
    <location>
        <begin position="116"/>
        <end position="136"/>
    </location>
</feature>
<evidence type="ECO:0000313" key="7">
    <source>
        <dbReference type="EMBL" id="SEL61354.1"/>
    </source>
</evidence>
<dbReference type="InterPro" id="IPR020846">
    <property type="entry name" value="MFS_dom"/>
</dbReference>
<dbReference type="GO" id="GO:0046943">
    <property type="term" value="F:carboxylic acid transmembrane transporter activity"/>
    <property type="evidence" value="ECO:0007669"/>
    <property type="project" value="TreeGrafter"/>
</dbReference>
<keyword evidence="3 5" id="KW-1133">Transmembrane helix</keyword>
<feature type="transmembrane region" description="Helical" evidence="5">
    <location>
        <begin position="349"/>
        <end position="372"/>
    </location>
</feature>